<evidence type="ECO:0008006" key="4">
    <source>
        <dbReference type="Google" id="ProtNLM"/>
    </source>
</evidence>
<feature type="region of interest" description="Disordered" evidence="1">
    <location>
        <begin position="90"/>
        <end position="177"/>
    </location>
</feature>
<dbReference type="EMBL" id="MWWS01000004">
    <property type="protein sequence ID" value="OZG49887.1"/>
    <property type="molecule type" value="Genomic_DNA"/>
</dbReference>
<evidence type="ECO:0000256" key="1">
    <source>
        <dbReference type="SAM" id="MobiDB-lite"/>
    </source>
</evidence>
<reference evidence="2 3" key="1">
    <citation type="journal article" date="2017" name="BMC Genomics">
        <title>Comparative genomic and phylogenomic analyses of the Bifidobacteriaceae family.</title>
        <authorList>
            <person name="Lugli G.A."/>
            <person name="Milani C."/>
            <person name="Turroni F."/>
            <person name="Duranti S."/>
            <person name="Mancabelli L."/>
            <person name="Mangifesta M."/>
            <person name="Ferrario C."/>
            <person name="Modesto M."/>
            <person name="Mattarelli P."/>
            <person name="Jiri K."/>
            <person name="van Sinderen D."/>
            <person name="Ventura M."/>
        </authorList>
    </citation>
    <scope>NUCLEOTIDE SEQUENCE [LARGE SCALE GENOMIC DNA]</scope>
    <source>
        <strain evidence="2 3">DSM 22924</strain>
    </source>
</reference>
<dbReference type="AlphaFoldDB" id="A0A261ESQ0"/>
<dbReference type="RefSeq" id="WP_094722447.1">
    <property type="nucleotide sequence ID" value="NZ_MWWS01000004.1"/>
</dbReference>
<feature type="compositionally biased region" description="Basic and acidic residues" evidence="1">
    <location>
        <begin position="90"/>
        <end position="104"/>
    </location>
</feature>
<comment type="caution">
    <text evidence="2">The sequence shown here is derived from an EMBL/GenBank/DDBJ whole genome shotgun (WGS) entry which is preliminary data.</text>
</comment>
<proteinExistence type="predicted"/>
<accession>A0A261ESQ0</accession>
<feature type="compositionally biased region" description="Polar residues" evidence="1">
    <location>
        <begin position="256"/>
        <end position="271"/>
    </location>
</feature>
<organism evidence="2 3">
    <name type="scientific">Bombiscardovia coagulans</name>
    <dbReference type="NCBI Taxonomy" id="686666"/>
    <lineage>
        <taxon>Bacteria</taxon>
        <taxon>Bacillati</taxon>
        <taxon>Actinomycetota</taxon>
        <taxon>Actinomycetes</taxon>
        <taxon>Bifidobacteriales</taxon>
        <taxon>Bifidobacteriaceae</taxon>
        <taxon>Bombiscardovia</taxon>
    </lineage>
</organism>
<dbReference type="Proteomes" id="UP000216004">
    <property type="component" value="Unassembled WGS sequence"/>
</dbReference>
<evidence type="ECO:0000313" key="3">
    <source>
        <dbReference type="Proteomes" id="UP000216004"/>
    </source>
</evidence>
<feature type="compositionally biased region" description="Polar residues" evidence="1">
    <location>
        <begin position="123"/>
        <end position="138"/>
    </location>
</feature>
<protein>
    <recommendedName>
        <fullName evidence="4">Replisome organizer</fullName>
    </recommendedName>
</protein>
<sequence>MTLARRGYAKFKNDFYINGKARELRAVCPSALGAFVFIVTYCSDNLTDGRISDRDLRYTLGVTSEEIKALCSVEMLEPDSAEGYMVHDYTDHNSTRSQVEKKSIENTQYYQKKKKHSYSSSSEGHFSNDSDTIQQSESDLNRTKHKNTRTQEHSSKDESPYSPPQGTDCNGVSRWEPSEEPNLQFKQFWSLYPNHDYPDAAVREFRRVRRKGVKLEALMQGAQILANEHRDPKYIPTASRWLHDGGWNNKPKPPGQAQQTAPNRSQQNQDANAALIVRYAQEEAEQAGREITDEP</sequence>
<name>A0A261ESQ0_9BIFI</name>
<feature type="compositionally biased region" description="Basic and acidic residues" evidence="1">
    <location>
        <begin position="149"/>
        <end position="159"/>
    </location>
</feature>
<dbReference type="OrthoDB" id="3239324at2"/>
<gene>
    <name evidence="2" type="ORF">BOCO_0404</name>
</gene>
<keyword evidence="3" id="KW-1185">Reference proteome</keyword>
<feature type="region of interest" description="Disordered" evidence="1">
    <location>
        <begin position="241"/>
        <end position="271"/>
    </location>
</feature>
<evidence type="ECO:0000313" key="2">
    <source>
        <dbReference type="EMBL" id="OZG49887.1"/>
    </source>
</evidence>